<feature type="transmembrane region" description="Helical" evidence="6">
    <location>
        <begin position="12"/>
        <end position="31"/>
    </location>
</feature>
<dbReference type="InterPro" id="IPR040911">
    <property type="entry name" value="Exostosin_GT47"/>
</dbReference>
<keyword evidence="6" id="KW-1133">Transmembrane helix</keyword>
<evidence type="ECO:0000256" key="2">
    <source>
        <dbReference type="ARBA" id="ARBA00010271"/>
    </source>
</evidence>
<keyword evidence="5" id="KW-0333">Golgi apparatus</keyword>
<dbReference type="OMA" id="AFHMTIH"/>
<evidence type="ECO:0000256" key="1">
    <source>
        <dbReference type="ARBA" id="ARBA00004323"/>
    </source>
</evidence>
<dbReference type="EMBL" id="MVGT01004524">
    <property type="protein sequence ID" value="OUZ99247.1"/>
    <property type="molecule type" value="Genomic_DNA"/>
</dbReference>
<reference evidence="8 9" key="1">
    <citation type="journal article" date="2017" name="Mol. Plant">
        <title>The Genome of Medicinal Plant Macleaya cordata Provides New Insights into Benzylisoquinoline Alkaloids Metabolism.</title>
        <authorList>
            <person name="Liu X."/>
            <person name="Liu Y."/>
            <person name="Huang P."/>
            <person name="Ma Y."/>
            <person name="Qing Z."/>
            <person name="Tang Q."/>
            <person name="Cao H."/>
            <person name="Cheng P."/>
            <person name="Zheng Y."/>
            <person name="Yuan Z."/>
            <person name="Zhou Y."/>
            <person name="Liu J."/>
            <person name="Tang Z."/>
            <person name="Zhuo Y."/>
            <person name="Zhang Y."/>
            <person name="Yu L."/>
            <person name="Huang J."/>
            <person name="Yang P."/>
            <person name="Peng Q."/>
            <person name="Zhang J."/>
            <person name="Jiang W."/>
            <person name="Zhang Z."/>
            <person name="Lin K."/>
            <person name="Ro D.K."/>
            <person name="Chen X."/>
            <person name="Xiong X."/>
            <person name="Shang Y."/>
            <person name="Huang S."/>
            <person name="Zeng J."/>
        </authorList>
    </citation>
    <scope>NUCLEOTIDE SEQUENCE [LARGE SCALE GENOMIC DNA]</scope>
    <source>
        <strain evidence="9">cv. BLH2017</strain>
        <tissue evidence="8">Root</tissue>
    </source>
</reference>
<dbReference type="STRING" id="56857.A0A200PM29"/>
<feature type="domain" description="Exostosin GT47" evidence="7">
    <location>
        <begin position="158"/>
        <end position="437"/>
    </location>
</feature>
<dbReference type="GO" id="GO:0016757">
    <property type="term" value="F:glycosyltransferase activity"/>
    <property type="evidence" value="ECO:0007669"/>
    <property type="project" value="UniProtKB-KW"/>
</dbReference>
<keyword evidence="6" id="KW-0812">Transmembrane</keyword>
<keyword evidence="3" id="KW-0808">Transferase</keyword>
<dbReference type="OrthoDB" id="1924787at2759"/>
<proteinExistence type="inferred from homology"/>
<evidence type="ECO:0000313" key="8">
    <source>
        <dbReference type="EMBL" id="OUZ99247.1"/>
    </source>
</evidence>
<protein>
    <submittedName>
        <fullName evidence="8">Exostosin-like</fullName>
    </submittedName>
</protein>
<evidence type="ECO:0000259" key="7">
    <source>
        <dbReference type="Pfam" id="PF03016"/>
    </source>
</evidence>
<organism evidence="8 9">
    <name type="scientific">Macleaya cordata</name>
    <name type="common">Five-seeded plume-poppy</name>
    <name type="synonym">Bocconia cordata</name>
    <dbReference type="NCBI Taxonomy" id="56857"/>
    <lineage>
        <taxon>Eukaryota</taxon>
        <taxon>Viridiplantae</taxon>
        <taxon>Streptophyta</taxon>
        <taxon>Embryophyta</taxon>
        <taxon>Tracheophyta</taxon>
        <taxon>Spermatophyta</taxon>
        <taxon>Magnoliopsida</taxon>
        <taxon>Ranunculales</taxon>
        <taxon>Papaveraceae</taxon>
        <taxon>Papaveroideae</taxon>
        <taxon>Macleaya</taxon>
    </lineage>
</organism>
<evidence type="ECO:0000256" key="6">
    <source>
        <dbReference type="SAM" id="Phobius"/>
    </source>
</evidence>
<evidence type="ECO:0000256" key="4">
    <source>
        <dbReference type="ARBA" id="ARBA00022968"/>
    </source>
</evidence>
<gene>
    <name evidence="8" type="ORF">BVC80_8769g7</name>
</gene>
<evidence type="ECO:0000256" key="5">
    <source>
        <dbReference type="ARBA" id="ARBA00023034"/>
    </source>
</evidence>
<evidence type="ECO:0000256" key="3">
    <source>
        <dbReference type="ARBA" id="ARBA00022676"/>
    </source>
</evidence>
<dbReference type="PANTHER" id="PTHR11062:SF300">
    <property type="entry name" value="EXOSTOSIN GT47 DOMAIN-CONTAINING PROTEIN"/>
    <property type="match status" value="1"/>
</dbReference>
<keyword evidence="3" id="KW-0328">Glycosyltransferase</keyword>
<comment type="similarity">
    <text evidence="2">Belongs to the glycosyltransferase 47 family.</text>
</comment>
<evidence type="ECO:0000313" key="9">
    <source>
        <dbReference type="Proteomes" id="UP000195402"/>
    </source>
</evidence>
<dbReference type="InterPro" id="IPR004263">
    <property type="entry name" value="Exostosin"/>
</dbReference>
<keyword evidence="4" id="KW-0735">Signal-anchor</keyword>
<dbReference type="InParanoid" id="A0A200PM29"/>
<comment type="caution">
    <text evidence="8">The sequence shown here is derived from an EMBL/GenBank/DDBJ whole genome shotgun (WGS) entry which is preliminary data.</text>
</comment>
<accession>A0A200PM29</accession>
<dbReference type="PANTHER" id="PTHR11062">
    <property type="entry name" value="EXOSTOSIN HEPARAN SULFATE GLYCOSYLTRANSFERASE -RELATED"/>
    <property type="match status" value="1"/>
</dbReference>
<dbReference type="Proteomes" id="UP000195402">
    <property type="component" value="Unassembled WGS sequence"/>
</dbReference>
<keyword evidence="6" id="KW-0472">Membrane</keyword>
<dbReference type="AlphaFoldDB" id="A0A200PM29"/>
<sequence>MSVPCKTSSAATKLILVVVLPLIVCSVIIVGRSSFGFSISLNSSVSENTESERPLLTHNEGVLFSTSSNINGSSSSSSSSQDVFIRSKNVLNSVTISTRAAKTFSKLQRLEAGLARARAGIRNASQNKTSHEEDRNLLPLRTIYRNRHEFHQSYLEMEKIFKIFIYEEGSAPLFHDGPCKGIYSTEGMFIQGIEFNKHFRTWDPDRAHVYFLPFSIGKMVRYLYVRDSHDIGPIKRTVVDYANFIARKYPYWNRSLGADHFILSCHDWAPHTSSYVPYLYKNSIRAFCNANTSEGFYPSKDVSFPEINLRKGHLPVIIDGLPPSNRTILAFFAGKLHGTIRIKLLEHWKDKDEEVVVYERLPKELSYGTMMRKSKFCLCPSGYEVASPRIVEAIYSQCVPVLLSDHYIPPFSDILNWNSFSVQLSVNDIPNLKKILMGISEEHYMEMHRNLKQVRSHFMVNDPPVRFDAFHMTIHSIWLRRLNIRIN</sequence>
<keyword evidence="9" id="KW-1185">Reference proteome</keyword>
<dbReference type="Pfam" id="PF03016">
    <property type="entry name" value="Exostosin_GT47"/>
    <property type="match status" value="1"/>
</dbReference>
<dbReference type="GO" id="GO:0000139">
    <property type="term" value="C:Golgi membrane"/>
    <property type="evidence" value="ECO:0007669"/>
    <property type="project" value="UniProtKB-SubCell"/>
</dbReference>
<comment type="subcellular location">
    <subcellularLocation>
        <location evidence="1">Golgi apparatus membrane</location>
        <topology evidence="1">Single-pass type II membrane protein</topology>
    </subcellularLocation>
</comment>
<name>A0A200PM29_MACCD</name>